<name>A0ABQ7I1W7_9MICR</name>
<dbReference type="SUPFAM" id="SSF50324">
    <property type="entry name" value="Inorganic pyrophosphatase"/>
    <property type="match status" value="1"/>
</dbReference>
<comment type="cofactor">
    <cofactor evidence="1">
        <name>Mg(2+)</name>
        <dbReference type="ChEBI" id="CHEBI:18420"/>
    </cofactor>
</comment>
<keyword evidence="8" id="KW-1185">Reference proteome</keyword>
<evidence type="ECO:0000256" key="4">
    <source>
        <dbReference type="ARBA" id="ARBA00022723"/>
    </source>
</evidence>
<dbReference type="EMBL" id="SBIQ01000015">
    <property type="protein sequence ID" value="KAF7684410.1"/>
    <property type="molecule type" value="Genomic_DNA"/>
</dbReference>
<evidence type="ECO:0000313" key="7">
    <source>
        <dbReference type="EMBL" id="KAF7684410.1"/>
    </source>
</evidence>
<dbReference type="CDD" id="cd00412">
    <property type="entry name" value="pyrophosphatase"/>
    <property type="match status" value="1"/>
</dbReference>
<dbReference type="PROSITE" id="PS00387">
    <property type="entry name" value="PPASE"/>
    <property type="match status" value="1"/>
</dbReference>
<sequence length="274" mass="31636">MEKYSVKEVGSKYSSNYMVYVVKEHDIISPLHDIPLYFNKHSGIITVVNEIPRFENGKFEISLKKAMNPIIHDSKNEIPRFVPNIFPAKGYPWNYGALPQTWEDPNKKDPIAGEFGDNDPLDVIEIGNRRKYIGEVYTAKVLGCLGMLDGGECDWKIVVIDTEDPIANHVDDINDVDIKFPELLKFSHKWFRDYKIPEGKPENKFLYDGKFMNKELAFKVIRECHENWKSLISQNIGEGINKMTKNECGLKVKDLGMKESDTKPPHSVWEYSYI</sequence>
<dbReference type="PANTHER" id="PTHR10286">
    <property type="entry name" value="INORGANIC PYROPHOSPHATASE"/>
    <property type="match status" value="1"/>
</dbReference>
<dbReference type="Pfam" id="PF00719">
    <property type="entry name" value="Pyrophosphatase"/>
    <property type="match status" value="1"/>
</dbReference>
<dbReference type="Proteomes" id="UP001516464">
    <property type="component" value="Unassembled WGS sequence"/>
</dbReference>
<proteinExistence type="inferred from homology"/>
<keyword evidence="6" id="KW-0460">Magnesium</keyword>
<gene>
    <name evidence="7" type="primary">IPP1_1</name>
    <name evidence="7" type="ORF">TCON_0396</name>
</gene>
<evidence type="ECO:0000256" key="1">
    <source>
        <dbReference type="ARBA" id="ARBA00001946"/>
    </source>
</evidence>
<evidence type="ECO:0000313" key="8">
    <source>
        <dbReference type="Proteomes" id="UP001516464"/>
    </source>
</evidence>
<dbReference type="Gene3D" id="3.90.80.10">
    <property type="entry name" value="Inorganic pyrophosphatase"/>
    <property type="match status" value="1"/>
</dbReference>
<keyword evidence="5" id="KW-0378">Hydrolase</keyword>
<comment type="caution">
    <text evidence="7">The sequence shown here is derived from an EMBL/GenBank/DDBJ whole genome shotgun (WGS) entry which is preliminary data.</text>
</comment>
<keyword evidence="4" id="KW-0479">Metal-binding</keyword>
<reference evidence="7 8" key="1">
    <citation type="submission" date="2019-01" db="EMBL/GenBank/DDBJ databases">
        <title>Genomes sequencing and comparative genomics of infectious freshwater microsporidia, Cucumispora dikerogammari and Thelohania contejeani.</title>
        <authorList>
            <person name="Cormier A."/>
            <person name="Giraud I."/>
            <person name="Wattier R."/>
            <person name="Teixeira M."/>
            <person name="Grandjean F."/>
            <person name="Rigaud T."/>
            <person name="Cordaux R."/>
        </authorList>
    </citation>
    <scope>NUCLEOTIDE SEQUENCE [LARGE SCALE GENOMIC DNA]</scope>
    <source>
        <strain evidence="7">T1</strain>
        <tissue evidence="7">Spores</tissue>
    </source>
</reference>
<accession>A0ABQ7I1W7</accession>
<protein>
    <recommendedName>
        <fullName evidence="3">inorganic diphosphatase</fullName>
        <ecNumber evidence="3">3.6.1.1</ecNumber>
    </recommendedName>
</protein>
<organism evidence="7 8">
    <name type="scientific">Astathelohania contejeani</name>
    <dbReference type="NCBI Taxonomy" id="164912"/>
    <lineage>
        <taxon>Eukaryota</taxon>
        <taxon>Fungi</taxon>
        <taxon>Fungi incertae sedis</taxon>
        <taxon>Microsporidia</taxon>
        <taxon>Astathelohaniidae</taxon>
        <taxon>Astathelohania</taxon>
    </lineage>
</organism>
<comment type="similarity">
    <text evidence="2">Belongs to the PPase family.</text>
</comment>
<evidence type="ECO:0000256" key="2">
    <source>
        <dbReference type="ARBA" id="ARBA00006220"/>
    </source>
</evidence>
<dbReference type="InterPro" id="IPR008162">
    <property type="entry name" value="Pyrophosphatase"/>
</dbReference>
<evidence type="ECO:0000256" key="5">
    <source>
        <dbReference type="ARBA" id="ARBA00022801"/>
    </source>
</evidence>
<dbReference type="InterPro" id="IPR036649">
    <property type="entry name" value="Pyrophosphatase_sf"/>
</dbReference>
<evidence type="ECO:0000256" key="3">
    <source>
        <dbReference type="ARBA" id="ARBA00012146"/>
    </source>
</evidence>
<dbReference type="EC" id="3.6.1.1" evidence="3"/>
<evidence type="ECO:0000256" key="6">
    <source>
        <dbReference type="ARBA" id="ARBA00022842"/>
    </source>
</evidence>